<dbReference type="PANTHER" id="PTHR43792:SF16">
    <property type="entry name" value="N-ACETYLTRANSFERASE DOMAIN-CONTAINING PROTEIN"/>
    <property type="match status" value="1"/>
</dbReference>
<keyword evidence="3" id="KW-1185">Reference proteome</keyword>
<evidence type="ECO:0000313" key="3">
    <source>
        <dbReference type="Proteomes" id="UP000186705"/>
    </source>
</evidence>
<sequence length="174" mass="20361">MYLETERLFLRPWKKEDTKALYELAKDPKIGPAAGWEPHESVEESETIIETILSDPETYAVFLKEENTLIGCVGLMIGSKSNLDLMEKEGEIGYWIGSAYWNHGYCQEAVLRLIEHARLDLNLEEIWCTYFADNERSKAVQTKCGFQYHHTLKRYWETLKEDKIEHVTKLKRSV</sequence>
<dbReference type="Pfam" id="PF13302">
    <property type="entry name" value="Acetyltransf_3"/>
    <property type="match status" value="1"/>
</dbReference>
<dbReference type="AlphaFoldDB" id="A0A1U7NK20"/>
<dbReference type="InterPro" id="IPR000182">
    <property type="entry name" value="GNAT_dom"/>
</dbReference>
<dbReference type="STRING" id="1862672.BO225_10680"/>
<dbReference type="PROSITE" id="PS51186">
    <property type="entry name" value="GNAT"/>
    <property type="match status" value="1"/>
</dbReference>
<evidence type="ECO:0000259" key="1">
    <source>
        <dbReference type="PROSITE" id="PS51186"/>
    </source>
</evidence>
<dbReference type="RefSeq" id="WP_076342232.1">
    <property type="nucleotide sequence ID" value="NZ_JBGNFS010000010.1"/>
</dbReference>
<dbReference type="InterPro" id="IPR051531">
    <property type="entry name" value="N-acetyltransferase"/>
</dbReference>
<dbReference type="GeneID" id="78276402"/>
<proteinExistence type="predicted"/>
<accession>A0A1U7NK20</accession>
<dbReference type="GO" id="GO:0016747">
    <property type="term" value="F:acyltransferase activity, transferring groups other than amino-acyl groups"/>
    <property type="evidence" value="ECO:0007669"/>
    <property type="project" value="InterPro"/>
</dbReference>
<comment type="caution">
    <text evidence="2">The sequence shown here is derived from an EMBL/GenBank/DDBJ whole genome shotgun (WGS) entry which is preliminary data.</text>
</comment>
<evidence type="ECO:0000313" key="2">
    <source>
        <dbReference type="EMBL" id="OLU44343.1"/>
    </source>
</evidence>
<name>A0A1U7NK20_9FIRM</name>
<keyword evidence="2" id="KW-0808">Transferase</keyword>
<organism evidence="2 3">
    <name type="scientific">Dubosiella newyorkensis</name>
    <dbReference type="NCBI Taxonomy" id="1862672"/>
    <lineage>
        <taxon>Bacteria</taxon>
        <taxon>Bacillati</taxon>
        <taxon>Bacillota</taxon>
        <taxon>Erysipelotrichia</taxon>
        <taxon>Erysipelotrichales</taxon>
        <taxon>Erysipelotrichaceae</taxon>
        <taxon>Dubosiella</taxon>
    </lineage>
</organism>
<reference evidence="2 3" key="1">
    <citation type="submission" date="2016-11" db="EMBL/GenBank/DDBJ databases">
        <title>Description of two novel members of the family Erysipelotrichaceae: Ileibacterium lipovorans gen. nov., sp. nov. and Dubosiella newyorkensis, gen. nov., sp. nov.</title>
        <authorList>
            <person name="Cox L.M."/>
            <person name="Sohn J."/>
            <person name="Tyrrell K.L."/>
            <person name="Citron D.M."/>
            <person name="Lawson P.A."/>
            <person name="Patel N.B."/>
            <person name="Iizumi T."/>
            <person name="Perez-Perez G.I."/>
            <person name="Goldstein E.J."/>
            <person name="Blaser M.J."/>
        </authorList>
    </citation>
    <scope>NUCLEOTIDE SEQUENCE [LARGE SCALE GENOMIC DNA]</scope>
    <source>
        <strain evidence="2 3">NYU-BL-A4</strain>
    </source>
</reference>
<dbReference type="Gene3D" id="3.40.630.30">
    <property type="match status" value="1"/>
</dbReference>
<protein>
    <submittedName>
        <fullName evidence="2">GNAT family N-acetyltransferase</fullName>
    </submittedName>
</protein>
<dbReference type="OrthoDB" id="9785602at2"/>
<dbReference type="Proteomes" id="UP000186705">
    <property type="component" value="Unassembled WGS sequence"/>
</dbReference>
<dbReference type="SUPFAM" id="SSF55729">
    <property type="entry name" value="Acyl-CoA N-acyltransferases (Nat)"/>
    <property type="match status" value="1"/>
</dbReference>
<dbReference type="EMBL" id="MPKA01000113">
    <property type="protein sequence ID" value="OLU44343.1"/>
    <property type="molecule type" value="Genomic_DNA"/>
</dbReference>
<dbReference type="PANTHER" id="PTHR43792">
    <property type="entry name" value="GNAT FAMILY, PUTATIVE (AFU_ORTHOLOGUE AFUA_3G00765)-RELATED-RELATED"/>
    <property type="match status" value="1"/>
</dbReference>
<gene>
    <name evidence="2" type="ORF">BO225_10680</name>
</gene>
<feature type="domain" description="N-acetyltransferase" evidence="1">
    <location>
        <begin position="8"/>
        <end position="165"/>
    </location>
</feature>
<dbReference type="InterPro" id="IPR016181">
    <property type="entry name" value="Acyl_CoA_acyltransferase"/>
</dbReference>